<evidence type="ECO:0000313" key="2">
    <source>
        <dbReference type="Proteomes" id="UP000070434"/>
    </source>
</evidence>
<accession>A0AAW3Q0I1</accession>
<evidence type="ECO:0000313" key="1">
    <source>
        <dbReference type="EMBL" id="KWZ35238.1"/>
    </source>
</evidence>
<gene>
    <name evidence="1" type="ORF">WS64_06615</name>
</gene>
<organism evidence="1 2">
    <name type="scientific">Burkholderia anthina</name>
    <dbReference type="NCBI Taxonomy" id="179879"/>
    <lineage>
        <taxon>Bacteria</taxon>
        <taxon>Pseudomonadati</taxon>
        <taxon>Pseudomonadota</taxon>
        <taxon>Betaproteobacteria</taxon>
        <taxon>Burkholderiales</taxon>
        <taxon>Burkholderiaceae</taxon>
        <taxon>Burkholderia</taxon>
        <taxon>Burkholderia cepacia complex</taxon>
    </lineage>
</organism>
<reference evidence="1 2" key="1">
    <citation type="submission" date="2015-11" db="EMBL/GenBank/DDBJ databases">
        <authorList>
            <person name="Sahl J."/>
            <person name="Wagner D."/>
            <person name="Keim P."/>
        </authorList>
    </citation>
    <scope>NUCLEOTIDE SEQUENCE [LARGE SCALE GENOMIC DNA]</scope>
    <source>
        <strain evidence="1 2">AZ-4-2-10-S1-D7</strain>
    </source>
</reference>
<dbReference type="EMBL" id="LNJP01000001">
    <property type="protein sequence ID" value="KWZ35238.1"/>
    <property type="molecule type" value="Genomic_DNA"/>
</dbReference>
<sequence>MSSKLEIEYLDYCFTATLDVTASGRTAVVDRQLESAVRSRTLAWIVFDRFLERNDFANAEDARASIIDWLERLADPKPVASTAIAKANAVATGAVAADSSTAEIVGDVAIEIVGDAAVEIVSNLDWGDMVADWFSSGSL</sequence>
<dbReference type="AlphaFoldDB" id="A0AAW3Q0I1"/>
<comment type="caution">
    <text evidence="1">The sequence shown here is derived from an EMBL/GenBank/DDBJ whole genome shotgun (WGS) entry which is preliminary data.</text>
</comment>
<name>A0AAW3Q0I1_9BURK</name>
<proteinExistence type="predicted"/>
<dbReference type="Proteomes" id="UP000070434">
    <property type="component" value="Chromosome 1"/>
</dbReference>
<protein>
    <submittedName>
        <fullName evidence="1">Uncharacterized protein</fullName>
    </submittedName>
</protein>
<dbReference type="RefSeq" id="WP_060966060.1">
    <property type="nucleotide sequence ID" value="NZ_CM003768.1"/>
</dbReference>